<gene>
    <name evidence="1" type="ORF">NCTC10125_00476</name>
</gene>
<proteinExistence type="predicted"/>
<evidence type="ECO:0000313" key="2">
    <source>
        <dbReference type="Proteomes" id="UP000289629"/>
    </source>
</evidence>
<protein>
    <submittedName>
        <fullName evidence="1">Uncharacterized protein</fullName>
    </submittedName>
</protein>
<sequence length="488" mass="57744">MMIWRYHMSFPKIKLALFVATILLPWLVFSGILGSFSGSNNLSSPNNNSELIQKDSEPLFKYFDRNELINSSFYSYNDIKKLGHKNHFWYTNPTWRKIFLTEPEKIEKIVNKYLYFDENNFENKKNESIENLKNFFKKEIEKTKKNGDPFNSLSIKPSADGFSHFFLNNLLIIKNYEQYVSLFTKFELKSDFLNRKISDDFFKDQFLLVYINEKSGAPIFKKTSVDLDLNPINIISNKTKTNFLLSISEKLNSYADKTKKLTSASWRDQGFQVFYKYIPKTDLYKLSNISSLNISEIEDLLIFNRVDKKTKLFDHFIDFLAKKQTILKNRKLQKSRLYGSIKTGSNFLPQNLYSNFEQVKELINNESIIKNWDWFDTFHISNLFIPSKTDNQTEKFNKFILKKQDSSLIFDDQILYWEPDQKTKKIVVYTYNYKDLFPSLATEPNDFSPGNLVKFTKINIGDTDFQDFEFRKIKSMNKFISLYNKIIG</sequence>
<organism evidence="1 2">
    <name type="scientific">Mesomycoplasma dispar</name>
    <dbReference type="NCBI Taxonomy" id="86660"/>
    <lineage>
        <taxon>Bacteria</taxon>
        <taxon>Bacillati</taxon>
        <taxon>Mycoplasmatota</taxon>
        <taxon>Mycoplasmoidales</taxon>
        <taxon>Metamycoplasmataceae</taxon>
        <taxon>Mesomycoplasma</taxon>
    </lineage>
</organism>
<evidence type="ECO:0000313" key="1">
    <source>
        <dbReference type="EMBL" id="VEU61976.1"/>
    </source>
</evidence>
<accession>A0AAJ5NM55</accession>
<dbReference type="Proteomes" id="UP000289629">
    <property type="component" value="Chromosome"/>
</dbReference>
<name>A0AAJ5NM55_9BACT</name>
<reference evidence="1 2" key="1">
    <citation type="submission" date="2019-01" db="EMBL/GenBank/DDBJ databases">
        <authorList>
            <consortium name="Pathogen Informatics"/>
        </authorList>
    </citation>
    <scope>NUCLEOTIDE SEQUENCE [LARGE SCALE GENOMIC DNA]</scope>
    <source>
        <strain evidence="1 2">NCTC10125</strain>
    </source>
</reference>
<dbReference type="EMBL" id="LR214971">
    <property type="protein sequence ID" value="VEU61976.1"/>
    <property type="molecule type" value="Genomic_DNA"/>
</dbReference>
<dbReference type="AlphaFoldDB" id="A0AAJ5NM55"/>